<evidence type="ECO:0000313" key="11">
    <source>
        <dbReference type="EMBL" id="CAB4052942.1"/>
    </source>
</evidence>
<dbReference type="Gene3D" id="3.30.110.120">
    <property type="match status" value="1"/>
</dbReference>
<dbReference type="InterPro" id="IPR017945">
    <property type="entry name" value="DHBP_synth_RibB-like_a/b_dom"/>
</dbReference>
<dbReference type="Gene3D" id="3.90.870.50">
    <property type="match status" value="1"/>
</dbReference>
<keyword evidence="3 11" id="KW-0436">Ligase</keyword>
<evidence type="ECO:0000256" key="4">
    <source>
        <dbReference type="ARBA" id="ARBA00022723"/>
    </source>
</evidence>
<dbReference type="Gene3D" id="3.30.420.40">
    <property type="match status" value="1"/>
</dbReference>
<dbReference type="Pfam" id="PF01300">
    <property type="entry name" value="Sua5_yciO_yrdC"/>
    <property type="match status" value="1"/>
</dbReference>
<comment type="catalytic activity">
    <reaction evidence="7">
        <text>C-terminal L-cysteinyl-[HypE protein] + carbamoyl phosphate + ATP + H2O = C-terminal S-carboxamide-L-cysteinyl-[HypE protein] + AMP + phosphate + diphosphate + H(+)</text>
        <dbReference type="Rhea" id="RHEA:55636"/>
        <dbReference type="Rhea" id="RHEA-COMP:14247"/>
        <dbReference type="Rhea" id="RHEA-COMP:14392"/>
        <dbReference type="ChEBI" id="CHEBI:15377"/>
        <dbReference type="ChEBI" id="CHEBI:15378"/>
        <dbReference type="ChEBI" id="CHEBI:30616"/>
        <dbReference type="ChEBI" id="CHEBI:33019"/>
        <dbReference type="ChEBI" id="CHEBI:43474"/>
        <dbReference type="ChEBI" id="CHEBI:58228"/>
        <dbReference type="ChEBI" id="CHEBI:76913"/>
        <dbReference type="ChEBI" id="CHEBI:139126"/>
        <dbReference type="ChEBI" id="CHEBI:456215"/>
    </reaction>
</comment>
<reference evidence="11 12" key="1">
    <citation type="submission" date="2020-04" db="EMBL/GenBank/DDBJ databases">
        <authorList>
            <person name="De Canck E."/>
        </authorList>
    </citation>
    <scope>NUCLEOTIDE SEQUENCE [LARGE SCALE GENOMIC DNA]</scope>
    <source>
        <strain evidence="11 12">LMG 9964</strain>
    </source>
</reference>
<dbReference type="InterPro" id="IPR006070">
    <property type="entry name" value="Sua5-like_dom"/>
</dbReference>
<dbReference type="InterPro" id="IPR051060">
    <property type="entry name" value="Carbamoyltrans_HypF-like"/>
</dbReference>
<dbReference type="InterPro" id="IPR004421">
    <property type="entry name" value="Carbamoyltransferase_HypF"/>
</dbReference>
<dbReference type="PANTHER" id="PTHR42959">
    <property type="entry name" value="CARBAMOYLTRANSFERASE"/>
    <property type="match status" value="1"/>
</dbReference>
<comment type="pathway">
    <text evidence="1">Protein modification; [NiFe] hydrogenase maturation.</text>
</comment>
<evidence type="ECO:0000256" key="6">
    <source>
        <dbReference type="ARBA" id="ARBA00022833"/>
    </source>
</evidence>
<dbReference type="Pfam" id="PF22521">
    <property type="entry name" value="HypF_C_2"/>
    <property type="match status" value="1"/>
</dbReference>
<dbReference type="PROSITE" id="PS51160">
    <property type="entry name" value="ACYLPHOSPHATASE_3"/>
    <property type="match status" value="1"/>
</dbReference>
<feature type="domain" description="YrdC-like" evidence="10">
    <location>
        <begin position="207"/>
        <end position="395"/>
    </location>
</feature>
<dbReference type="NCBIfam" id="TIGR00143">
    <property type="entry name" value="hypF"/>
    <property type="match status" value="1"/>
</dbReference>
<dbReference type="UniPathway" id="UPA00335"/>
<dbReference type="Pfam" id="PF00708">
    <property type="entry name" value="Acylphosphatase"/>
    <property type="match status" value="1"/>
</dbReference>
<dbReference type="GO" id="GO:0008270">
    <property type="term" value="F:zinc ion binding"/>
    <property type="evidence" value="ECO:0007669"/>
    <property type="project" value="UniProtKB-KW"/>
</dbReference>
<dbReference type="InterPro" id="IPR017968">
    <property type="entry name" value="Acylphosphatase_CS"/>
</dbReference>
<evidence type="ECO:0000256" key="5">
    <source>
        <dbReference type="ARBA" id="ARBA00022771"/>
    </source>
</evidence>
<evidence type="ECO:0000259" key="9">
    <source>
        <dbReference type="PROSITE" id="PS51160"/>
    </source>
</evidence>
<proteinExistence type="inferred from homology"/>
<evidence type="ECO:0000313" key="12">
    <source>
        <dbReference type="Proteomes" id="UP000494102"/>
    </source>
</evidence>
<evidence type="ECO:0000259" key="10">
    <source>
        <dbReference type="PROSITE" id="PS51163"/>
    </source>
</evidence>
<dbReference type="GeneID" id="27801248"/>
<gene>
    <name evidence="11" type="primary">hypF_2</name>
    <name evidence="11" type="ORF">LMG9964_06633</name>
</gene>
<dbReference type="InterPro" id="IPR036046">
    <property type="entry name" value="Acylphosphatase-like_dom_sf"/>
</dbReference>
<dbReference type="EC" id="6.2.-.-" evidence="11"/>
<organism evidence="11 12">
    <name type="scientific">Paraburkholderia phenoliruptrix</name>
    <dbReference type="NCBI Taxonomy" id="252970"/>
    <lineage>
        <taxon>Bacteria</taxon>
        <taxon>Pseudomonadati</taxon>
        <taxon>Pseudomonadota</taxon>
        <taxon>Betaproteobacteria</taxon>
        <taxon>Burkholderiales</taxon>
        <taxon>Burkholderiaceae</taxon>
        <taxon>Paraburkholderia</taxon>
    </lineage>
</organism>
<accession>A0A6J5KI77</accession>
<dbReference type="InterPro" id="IPR011125">
    <property type="entry name" value="Znf_HypF"/>
</dbReference>
<dbReference type="SUPFAM" id="SSF54975">
    <property type="entry name" value="Acylphosphatase/BLUF domain-like"/>
    <property type="match status" value="1"/>
</dbReference>
<dbReference type="SUPFAM" id="SSF55821">
    <property type="entry name" value="YrdC/RibB"/>
    <property type="match status" value="1"/>
</dbReference>
<dbReference type="GO" id="GO:0016743">
    <property type="term" value="F:carboxyl- or carbamoyltransferase activity"/>
    <property type="evidence" value="ECO:0007669"/>
    <property type="project" value="InterPro"/>
</dbReference>
<dbReference type="RefSeq" id="WP_015004144.1">
    <property type="nucleotide sequence ID" value="NZ_CADILN010000021.1"/>
</dbReference>
<evidence type="ECO:0000256" key="8">
    <source>
        <dbReference type="PROSITE-ProRule" id="PRU00520"/>
    </source>
</evidence>
<dbReference type="GO" id="GO:0051604">
    <property type="term" value="P:protein maturation"/>
    <property type="evidence" value="ECO:0007669"/>
    <property type="project" value="TreeGrafter"/>
</dbReference>
<dbReference type="PROSITE" id="PS00150">
    <property type="entry name" value="ACYLPHOSPHATASE_1"/>
    <property type="match status" value="1"/>
</dbReference>
<dbReference type="EMBL" id="CADILN010000021">
    <property type="protein sequence ID" value="CAB4052942.1"/>
    <property type="molecule type" value="Genomic_DNA"/>
</dbReference>
<dbReference type="InterPro" id="IPR001792">
    <property type="entry name" value="Acylphosphatase-like_dom"/>
</dbReference>
<evidence type="ECO:0000256" key="2">
    <source>
        <dbReference type="ARBA" id="ARBA00008097"/>
    </source>
</evidence>
<dbReference type="Pfam" id="PF17788">
    <property type="entry name" value="HypF_C"/>
    <property type="match status" value="1"/>
</dbReference>
<comment type="similarity">
    <text evidence="2">Belongs to the carbamoyltransferase HypF family.</text>
</comment>
<keyword evidence="4" id="KW-0479">Metal-binding</keyword>
<evidence type="ECO:0000256" key="7">
    <source>
        <dbReference type="ARBA" id="ARBA00048220"/>
    </source>
</evidence>
<name>A0A6J5KI77_9BURK</name>
<dbReference type="Pfam" id="PF07503">
    <property type="entry name" value="zf-HYPF"/>
    <property type="match status" value="2"/>
</dbReference>
<keyword evidence="11" id="KW-0808">Transferase</keyword>
<keyword evidence="5" id="KW-0863">Zinc-finger</keyword>
<evidence type="ECO:0000256" key="3">
    <source>
        <dbReference type="ARBA" id="ARBA00022598"/>
    </source>
</evidence>
<dbReference type="PANTHER" id="PTHR42959:SF1">
    <property type="entry name" value="CARBAMOYLTRANSFERASE HYPF"/>
    <property type="match status" value="1"/>
</dbReference>
<feature type="domain" description="Acylphosphatase-like" evidence="9">
    <location>
        <begin position="4"/>
        <end position="91"/>
    </location>
</feature>
<keyword evidence="6" id="KW-0862">Zinc</keyword>
<dbReference type="InterPro" id="IPR041440">
    <property type="entry name" value="HypF_C"/>
</dbReference>
<evidence type="ECO:0000256" key="1">
    <source>
        <dbReference type="ARBA" id="ARBA00004711"/>
    </source>
</evidence>
<dbReference type="Proteomes" id="UP000494102">
    <property type="component" value="Unassembled WGS sequence"/>
</dbReference>
<dbReference type="GO" id="GO:0003725">
    <property type="term" value="F:double-stranded RNA binding"/>
    <property type="evidence" value="ECO:0007669"/>
    <property type="project" value="InterPro"/>
</dbReference>
<dbReference type="PROSITE" id="PS51163">
    <property type="entry name" value="YRDC"/>
    <property type="match status" value="1"/>
</dbReference>
<dbReference type="InterPro" id="IPR055128">
    <property type="entry name" value="HypF_C_2"/>
</dbReference>
<dbReference type="GO" id="GO:0016874">
    <property type="term" value="F:ligase activity"/>
    <property type="evidence" value="ECO:0007669"/>
    <property type="project" value="UniProtKB-KW"/>
</dbReference>
<sequence length="769" mass="83770">MIERKRIEVSGIVQGVGFRSFVRRLARHFNLSVEVCKGTNGVPIDIRGEGRNLDAFRAALAEQPPLLAHIDAAPRTAGTPSPAMRYFCIAESTEAVTSQSCIPAYSALRDMCIDELFTEGGRRWRHPFICCTDCGPRDALIHRTPYHRAHTSMTAFALCERCAAEYSDLADRRFHADTMACTECGPTLRFRPPSARGYAAPRSGSPMDPVARAWATIARGEIVAVKRLDGFQLICHATNPAAVERLRERKRRPTKPLALLVPKVASAAQWVDLGDASNAKLLASAIRPIVVSRRLNRLGPMLPSTPIQYLLFHRAQGLPSGTRWLGEAQPTIRVPASANLSGEPLLSDSADVGEALADIANAVLDHDREIVSRCDDSVVLAAHPLPAITLRRACRSVPKPVPLPTDGPSVLALGAQMKSTVTLTGGRLADVLPYLGDLRSLGVCELLEETVKHHVFRMHVTPAAIACDLQPDLYSTRLAETLVDCWSVPLLGIQHHHAHVAAVLAENAHTGPALGLALDGFGWGDDGNAWGGELLRVESGGRAQRLGHLSRLPLPGADAADHASWRMAAALLHTLKPEARRLSPATDSPTTVRLYLQIERGFNCPTRTCLGRWFDAIAGLAGICPTLHHEGEAAMTLEALWCTATSRADGWHIDGPNLNLLPLARRLAALRDPVEIARSWHATLATALADWLRHAMCTTDIDTDRRPWWLPRESRADVRLARCPAQRALHAVRAHSLPPGDDALSYGQAWTAIQQLQSSTVLTLEDRLE</sequence>
<dbReference type="AlphaFoldDB" id="A0A6J5KI77"/>
<comment type="caution">
    <text evidence="8">Lacks conserved residue(s) required for the propagation of feature annotation.</text>
</comment>
<protein>
    <submittedName>
        <fullName evidence="11">Carbamoyltransferase HypF</fullName>
        <ecNumber evidence="11">6.2.-.-</ecNumber>
    </submittedName>
</protein>
<dbReference type="Gene3D" id="3.30.420.360">
    <property type="match status" value="1"/>
</dbReference>